<gene>
    <name evidence="1" type="ORF">ANCDUO_20493</name>
</gene>
<dbReference type="OrthoDB" id="5819135at2759"/>
<dbReference type="Proteomes" id="UP000054047">
    <property type="component" value="Unassembled WGS sequence"/>
</dbReference>
<evidence type="ECO:0000313" key="2">
    <source>
        <dbReference type="Proteomes" id="UP000054047"/>
    </source>
</evidence>
<sequence length="77" mass="8814">SLHCELPCVTVEANKVCPLSGWLVLDVLLQPFESVADLLLNASPTLKDFIEKKMDKRCHFALEKSELLRMRKGQFRN</sequence>
<organism evidence="1 2">
    <name type="scientific">Ancylostoma duodenale</name>
    <dbReference type="NCBI Taxonomy" id="51022"/>
    <lineage>
        <taxon>Eukaryota</taxon>
        <taxon>Metazoa</taxon>
        <taxon>Ecdysozoa</taxon>
        <taxon>Nematoda</taxon>
        <taxon>Chromadorea</taxon>
        <taxon>Rhabditida</taxon>
        <taxon>Rhabditina</taxon>
        <taxon>Rhabditomorpha</taxon>
        <taxon>Strongyloidea</taxon>
        <taxon>Ancylostomatidae</taxon>
        <taxon>Ancylostomatinae</taxon>
        <taxon>Ancylostoma</taxon>
    </lineage>
</organism>
<protein>
    <submittedName>
        <fullName evidence="1">Uncharacterized protein</fullName>
    </submittedName>
</protein>
<accession>A0A0C2CI23</accession>
<dbReference type="EMBL" id="KN753476">
    <property type="protein sequence ID" value="KIH49432.1"/>
    <property type="molecule type" value="Genomic_DNA"/>
</dbReference>
<evidence type="ECO:0000313" key="1">
    <source>
        <dbReference type="EMBL" id="KIH49432.1"/>
    </source>
</evidence>
<reference evidence="1 2" key="1">
    <citation type="submission" date="2013-12" db="EMBL/GenBank/DDBJ databases">
        <title>Draft genome of the parsitic nematode Ancylostoma duodenale.</title>
        <authorList>
            <person name="Mitreva M."/>
        </authorList>
    </citation>
    <scope>NUCLEOTIDE SEQUENCE [LARGE SCALE GENOMIC DNA]</scope>
    <source>
        <strain evidence="1 2">Zhejiang</strain>
    </source>
</reference>
<proteinExistence type="predicted"/>
<keyword evidence="2" id="KW-1185">Reference proteome</keyword>
<feature type="non-terminal residue" evidence="1">
    <location>
        <position position="1"/>
    </location>
</feature>
<dbReference type="AlphaFoldDB" id="A0A0C2CI23"/>
<name>A0A0C2CI23_9BILA</name>